<gene>
    <name evidence="2" type="ORF">DPMN_075784</name>
</gene>
<feature type="compositionally biased region" description="Basic and acidic residues" evidence="1">
    <location>
        <begin position="87"/>
        <end position="103"/>
    </location>
</feature>
<dbReference type="AlphaFoldDB" id="A0A9D4BLT8"/>
<feature type="compositionally biased region" description="Polar residues" evidence="1">
    <location>
        <begin position="104"/>
        <end position="114"/>
    </location>
</feature>
<keyword evidence="3" id="KW-1185">Reference proteome</keyword>
<sequence length="187" mass="21013">MNKVNALIKDGLKVSGLVVVGFRSHNDKRKVMEKKSVLRDSQQYECVYINHDKSLQERQMADNFRSILNSLNVGDLVMKGSRVMKGNKRDRVSSPTDVLRDNNRSSGDGNVSNNDRLERNSQSDRQGGNPNIDRRGLNYSNDRWAGIVIMMGRRTADIVTGWVGIMAVICRKIVIVLCMKTTDIVTG</sequence>
<proteinExistence type="predicted"/>
<protein>
    <submittedName>
        <fullName evidence="2">Uncharacterized protein</fullName>
    </submittedName>
</protein>
<evidence type="ECO:0000313" key="2">
    <source>
        <dbReference type="EMBL" id="KAH3700804.1"/>
    </source>
</evidence>
<reference evidence="2" key="2">
    <citation type="submission" date="2020-11" db="EMBL/GenBank/DDBJ databases">
        <authorList>
            <person name="McCartney M.A."/>
            <person name="Auch B."/>
            <person name="Kono T."/>
            <person name="Mallez S."/>
            <person name="Becker A."/>
            <person name="Gohl D.M."/>
            <person name="Silverstein K.A.T."/>
            <person name="Koren S."/>
            <person name="Bechman K.B."/>
            <person name="Herman A."/>
            <person name="Abrahante J.E."/>
            <person name="Garbe J."/>
        </authorList>
    </citation>
    <scope>NUCLEOTIDE SEQUENCE</scope>
    <source>
        <strain evidence="2">Duluth1</strain>
        <tissue evidence="2">Whole animal</tissue>
    </source>
</reference>
<name>A0A9D4BLT8_DREPO</name>
<organism evidence="2 3">
    <name type="scientific">Dreissena polymorpha</name>
    <name type="common">Zebra mussel</name>
    <name type="synonym">Mytilus polymorpha</name>
    <dbReference type="NCBI Taxonomy" id="45954"/>
    <lineage>
        <taxon>Eukaryota</taxon>
        <taxon>Metazoa</taxon>
        <taxon>Spiralia</taxon>
        <taxon>Lophotrochozoa</taxon>
        <taxon>Mollusca</taxon>
        <taxon>Bivalvia</taxon>
        <taxon>Autobranchia</taxon>
        <taxon>Heteroconchia</taxon>
        <taxon>Euheterodonta</taxon>
        <taxon>Imparidentia</taxon>
        <taxon>Neoheterodontei</taxon>
        <taxon>Myida</taxon>
        <taxon>Dreissenoidea</taxon>
        <taxon>Dreissenidae</taxon>
        <taxon>Dreissena</taxon>
    </lineage>
</organism>
<feature type="region of interest" description="Disordered" evidence="1">
    <location>
        <begin position="85"/>
        <end position="135"/>
    </location>
</feature>
<accession>A0A9D4BLT8</accession>
<evidence type="ECO:0000313" key="3">
    <source>
        <dbReference type="Proteomes" id="UP000828390"/>
    </source>
</evidence>
<dbReference type="EMBL" id="JAIWYP010000015">
    <property type="protein sequence ID" value="KAH3700804.1"/>
    <property type="molecule type" value="Genomic_DNA"/>
</dbReference>
<reference evidence="2" key="1">
    <citation type="journal article" date="2019" name="bioRxiv">
        <title>The Genome of the Zebra Mussel, Dreissena polymorpha: A Resource for Invasive Species Research.</title>
        <authorList>
            <person name="McCartney M.A."/>
            <person name="Auch B."/>
            <person name="Kono T."/>
            <person name="Mallez S."/>
            <person name="Zhang Y."/>
            <person name="Obille A."/>
            <person name="Becker A."/>
            <person name="Abrahante J.E."/>
            <person name="Garbe J."/>
            <person name="Badalamenti J.P."/>
            <person name="Herman A."/>
            <person name="Mangelson H."/>
            <person name="Liachko I."/>
            <person name="Sullivan S."/>
            <person name="Sone E.D."/>
            <person name="Koren S."/>
            <person name="Silverstein K.A.T."/>
            <person name="Beckman K.B."/>
            <person name="Gohl D.M."/>
        </authorList>
    </citation>
    <scope>NUCLEOTIDE SEQUENCE</scope>
    <source>
        <strain evidence="2">Duluth1</strain>
        <tissue evidence="2">Whole animal</tissue>
    </source>
</reference>
<evidence type="ECO:0000256" key="1">
    <source>
        <dbReference type="SAM" id="MobiDB-lite"/>
    </source>
</evidence>
<comment type="caution">
    <text evidence="2">The sequence shown here is derived from an EMBL/GenBank/DDBJ whole genome shotgun (WGS) entry which is preliminary data.</text>
</comment>
<dbReference type="Proteomes" id="UP000828390">
    <property type="component" value="Unassembled WGS sequence"/>
</dbReference>